<dbReference type="PANTHER" id="PTHR42736">
    <property type="entry name" value="PROTEIN-GLUTAMINE GAMMA-GLUTAMYLTRANSFERASE"/>
    <property type="match status" value="1"/>
</dbReference>
<sequence>MDRMSLDQREWLYRFIVYLAGFFLFWEWLRPLEQITDTQSVTVFIVYAAFCFFLSFLQLPWFLSIPLKTVGLAFILDGLFMPQRFFSKSWFAYFYEHMQYNVQVMLDYQWWEMTPLFRSLLFLLLLWLMSYLLYYWFVVSKRINFFVILTFIYLTILDTFTVYDGKVAIIRAFLISLIVMGLSSFIKELDRESIQLKGNRAYQAWLVPLVVLVFASTVIGYAAPKQTPQWPDPVPFIKSAANNVGGSGDKVQKVGYGTNDSKLGGSFVQDDTPVFQAAAQDKHYWRIETKDTYTGKGWVNSDDPNVKEFSSESNLPVDTFSLENVKTEERTATIALRDNATFSKVVYPYGIQKVTQSDASSFEVNLKTGVIQPFNNGKSIQLGEYKVEYNNPSYSFQQLQEASGEDPQYIEDSYEQLPDSLPERVVNLSEEIVSEEDNRYDKARAIEQYFSNNGFDYDTQDVAVPGEDEDYVAQFLFDTQKGYCDNFSSSMVVMLRAVGIPARWAKGFTGGEQIDSITKDDTSYNVYEVTSGNAHSWVEVYFPNVGWVPFEPTKGFGNHTDFYLEETEEEEDSEVQQNLEDKLNEQQPEKPEVNQEDLNPGGSSSEGKSLFSRVTFWVGIVLLAVLSIVLYIYRYHWLMYFYKRRFQKEPNKENYEAAYHFLLKALDDKGGMTRSSDQTLREFSKEIDRHFQSNEMGILTHHYERLLYRNDTEDQPWDKVTELWENLIKKALS</sequence>
<dbReference type="RefSeq" id="WP_036819283.1">
    <property type="nucleotide sequence ID" value="NZ_AVBF01000025.1"/>
</dbReference>
<keyword evidence="2" id="KW-1133">Transmembrane helix</keyword>
<dbReference type="Gene3D" id="3.10.620.30">
    <property type="match status" value="1"/>
</dbReference>
<organism evidence="4 5">
    <name type="scientific">Pontibacillus yanchengensis Y32</name>
    <dbReference type="NCBI Taxonomy" id="1385514"/>
    <lineage>
        <taxon>Bacteria</taxon>
        <taxon>Bacillati</taxon>
        <taxon>Bacillota</taxon>
        <taxon>Bacilli</taxon>
        <taxon>Bacillales</taxon>
        <taxon>Bacillaceae</taxon>
        <taxon>Pontibacillus</taxon>
    </lineage>
</organism>
<dbReference type="InterPro" id="IPR021878">
    <property type="entry name" value="TgpA_N"/>
</dbReference>
<evidence type="ECO:0000256" key="2">
    <source>
        <dbReference type="SAM" id="Phobius"/>
    </source>
</evidence>
<dbReference type="Pfam" id="PF11992">
    <property type="entry name" value="TgpA_N"/>
    <property type="match status" value="1"/>
</dbReference>
<feature type="transmembrane region" description="Helical" evidence="2">
    <location>
        <begin position="12"/>
        <end position="29"/>
    </location>
</feature>
<dbReference type="STRING" id="1385514.N782_10925"/>
<feature type="transmembrane region" description="Helical" evidence="2">
    <location>
        <begin position="614"/>
        <end position="633"/>
    </location>
</feature>
<dbReference type="SUPFAM" id="SSF54001">
    <property type="entry name" value="Cysteine proteinases"/>
    <property type="match status" value="1"/>
</dbReference>
<dbReference type="OrthoDB" id="9804872at2"/>
<dbReference type="Pfam" id="PF01841">
    <property type="entry name" value="Transglut_core"/>
    <property type="match status" value="1"/>
</dbReference>
<dbReference type="InterPro" id="IPR052901">
    <property type="entry name" value="Bact_TGase-like"/>
</dbReference>
<feature type="compositionally biased region" description="Basic and acidic residues" evidence="1">
    <location>
        <begin position="584"/>
        <end position="593"/>
    </location>
</feature>
<dbReference type="Proteomes" id="UP000030147">
    <property type="component" value="Unassembled WGS sequence"/>
</dbReference>
<dbReference type="SMART" id="SM00460">
    <property type="entry name" value="TGc"/>
    <property type="match status" value="1"/>
</dbReference>
<feature type="transmembrane region" description="Helical" evidence="2">
    <location>
        <begin position="41"/>
        <end position="63"/>
    </location>
</feature>
<dbReference type="EMBL" id="AVBF01000025">
    <property type="protein sequence ID" value="KGP72664.1"/>
    <property type="molecule type" value="Genomic_DNA"/>
</dbReference>
<dbReference type="InterPro" id="IPR025403">
    <property type="entry name" value="TgpA-like_C"/>
</dbReference>
<feature type="domain" description="Transglutaminase-like" evidence="3">
    <location>
        <begin position="476"/>
        <end position="554"/>
    </location>
</feature>
<feature type="transmembrane region" description="Helical" evidence="2">
    <location>
        <begin position="169"/>
        <end position="189"/>
    </location>
</feature>
<protein>
    <submittedName>
        <fullName evidence="4">Peptidase</fullName>
    </submittedName>
</protein>
<evidence type="ECO:0000313" key="5">
    <source>
        <dbReference type="Proteomes" id="UP000030147"/>
    </source>
</evidence>
<reference evidence="4 5" key="1">
    <citation type="journal article" date="2015" name="Stand. Genomic Sci.">
        <title>High quality draft genome sequence of the moderately halophilic bacterium Pontibacillus yanchengensis Y32(T) and comparison among Pontibacillus genomes.</title>
        <authorList>
            <person name="Huang J."/>
            <person name="Qiao Z.X."/>
            <person name="Tang J.W."/>
            <person name="Wang G."/>
        </authorList>
    </citation>
    <scope>NUCLEOTIDE SEQUENCE [LARGE SCALE GENOMIC DNA]</scope>
    <source>
        <strain evidence="4 5">Y32</strain>
    </source>
</reference>
<keyword evidence="5" id="KW-1185">Reference proteome</keyword>
<dbReference type="InterPro" id="IPR038765">
    <property type="entry name" value="Papain-like_cys_pep_sf"/>
</dbReference>
<evidence type="ECO:0000313" key="4">
    <source>
        <dbReference type="EMBL" id="KGP72664.1"/>
    </source>
</evidence>
<dbReference type="eggNOG" id="COG1305">
    <property type="taxonomic scope" value="Bacteria"/>
</dbReference>
<gene>
    <name evidence="4" type="ORF">N782_10925</name>
</gene>
<dbReference type="AlphaFoldDB" id="A0A0A2TAS9"/>
<name>A0A0A2TAS9_9BACI</name>
<accession>A0A0A2TAS9</accession>
<evidence type="ECO:0000259" key="3">
    <source>
        <dbReference type="SMART" id="SM00460"/>
    </source>
</evidence>
<dbReference type="PANTHER" id="PTHR42736:SF1">
    <property type="entry name" value="PROTEIN-GLUTAMINE GAMMA-GLUTAMYLTRANSFERASE"/>
    <property type="match status" value="1"/>
</dbReference>
<feature type="region of interest" description="Disordered" evidence="1">
    <location>
        <begin position="584"/>
        <end position="604"/>
    </location>
</feature>
<comment type="caution">
    <text evidence="4">The sequence shown here is derived from an EMBL/GenBank/DDBJ whole genome shotgun (WGS) entry which is preliminary data.</text>
</comment>
<feature type="transmembrane region" description="Helical" evidence="2">
    <location>
        <begin position="115"/>
        <end position="136"/>
    </location>
</feature>
<feature type="transmembrane region" description="Helical" evidence="2">
    <location>
        <begin position="143"/>
        <end position="163"/>
    </location>
</feature>
<keyword evidence="2" id="KW-0812">Transmembrane</keyword>
<feature type="transmembrane region" description="Helical" evidence="2">
    <location>
        <begin position="201"/>
        <end position="223"/>
    </location>
</feature>
<evidence type="ECO:0000256" key="1">
    <source>
        <dbReference type="SAM" id="MobiDB-lite"/>
    </source>
</evidence>
<keyword evidence="2" id="KW-0472">Membrane</keyword>
<dbReference type="Pfam" id="PF13559">
    <property type="entry name" value="DUF4129"/>
    <property type="match status" value="1"/>
</dbReference>
<dbReference type="InterPro" id="IPR002931">
    <property type="entry name" value="Transglutaminase-like"/>
</dbReference>
<proteinExistence type="predicted"/>